<dbReference type="PANTHER" id="PTHR16011">
    <property type="entry name" value="IFT57/HIPPI"/>
    <property type="match status" value="1"/>
</dbReference>
<sequence length="466" mass="52944">MSAEKTKTSDGADDAPVNTYLCYNKMEILSEKLKLLNYEKEFCRVRHRKPVPRHYFAIPTNPGEQFHSFTTLAAWLIGQANGKIDPPQEYDDPNATIATILDAVRELGHTVEFAPSKLKSGCGEHCIEVLTRLADSALKIKGHEFRLPNYVEEDDDGLNIEEADLSNTDEDFCEWRGTRSGGRCVNNRAASGDEGPNRFAELDDDDDEDVLDLEALKTRGSRFARSSINCDGNELNRKIRSPVFRDNVLGEKNSRGPIGVLESTTDPADWQLEVERVLPQLRITIRNDSKDWRAHLEDMRRYQSDIDRAYGDAKTQLTRLHAELGRALDKISSREKYMNSQLETLLSQYKMVQDSLSEVTQRFRQASGGITERSRILAEIGEELERVKDEMDERGSSMTDGSPVVRIKQAIQKLKSEIIAMDIRTGVLEHILLRMHLRVREDSQKPLFCKQSDLSRVDSESGYAFQ</sequence>
<dbReference type="InterPro" id="IPR019530">
    <property type="entry name" value="Intra-flagellar_transport_57"/>
</dbReference>
<comment type="caution">
    <text evidence="5">The sequence shown here is derived from an EMBL/GenBank/DDBJ whole genome shotgun (WGS) entry which is preliminary data.</text>
</comment>
<dbReference type="EMBL" id="LUCM01009884">
    <property type="protein sequence ID" value="KAA0186216.1"/>
    <property type="molecule type" value="Genomic_DNA"/>
</dbReference>
<dbReference type="AlphaFoldDB" id="A0A8E0RRK6"/>
<evidence type="ECO:0000313" key="6">
    <source>
        <dbReference type="Proteomes" id="UP000728185"/>
    </source>
</evidence>
<gene>
    <name evidence="5" type="ORF">FBUS_09499</name>
</gene>
<dbReference type="Pfam" id="PF10498">
    <property type="entry name" value="IFT57"/>
    <property type="match status" value="1"/>
</dbReference>
<evidence type="ECO:0000313" key="5">
    <source>
        <dbReference type="EMBL" id="KAA0186216.1"/>
    </source>
</evidence>
<name>A0A8E0RRK6_9TREM</name>
<evidence type="ECO:0000256" key="2">
    <source>
        <dbReference type="ARBA" id="ARBA00009415"/>
    </source>
</evidence>
<keyword evidence="6" id="KW-1185">Reference proteome</keyword>
<dbReference type="GO" id="GO:0042073">
    <property type="term" value="P:intraciliary transport"/>
    <property type="evidence" value="ECO:0007669"/>
    <property type="project" value="TreeGrafter"/>
</dbReference>
<dbReference type="OrthoDB" id="423881at2759"/>
<dbReference type="Proteomes" id="UP000728185">
    <property type="component" value="Unassembled WGS sequence"/>
</dbReference>
<dbReference type="GO" id="GO:0005929">
    <property type="term" value="C:cilium"/>
    <property type="evidence" value="ECO:0007669"/>
    <property type="project" value="UniProtKB-SubCell"/>
</dbReference>
<dbReference type="GO" id="GO:0030992">
    <property type="term" value="C:intraciliary transport particle B"/>
    <property type="evidence" value="ECO:0007669"/>
    <property type="project" value="TreeGrafter"/>
</dbReference>
<evidence type="ECO:0000256" key="1">
    <source>
        <dbReference type="ARBA" id="ARBA00004138"/>
    </source>
</evidence>
<dbReference type="GO" id="GO:0005815">
    <property type="term" value="C:microtubule organizing center"/>
    <property type="evidence" value="ECO:0007669"/>
    <property type="project" value="TreeGrafter"/>
</dbReference>
<protein>
    <submittedName>
        <fullName evidence="5">Estrogen receptor beta like 1</fullName>
    </submittedName>
</protein>
<comment type="subcellular location">
    <subcellularLocation>
        <location evidence="1">Cell projection</location>
        <location evidence="1">Cilium</location>
    </subcellularLocation>
</comment>
<keyword evidence="5" id="KW-0675">Receptor</keyword>
<comment type="similarity">
    <text evidence="2">Belongs to the IFT57 family.</text>
</comment>
<evidence type="ECO:0000256" key="4">
    <source>
        <dbReference type="ARBA" id="ARBA00023273"/>
    </source>
</evidence>
<keyword evidence="3" id="KW-0969">Cilium</keyword>
<proteinExistence type="inferred from homology"/>
<dbReference type="GO" id="GO:0005794">
    <property type="term" value="C:Golgi apparatus"/>
    <property type="evidence" value="ECO:0007669"/>
    <property type="project" value="TreeGrafter"/>
</dbReference>
<accession>A0A8E0RRK6</accession>
<dbReference type="GO" id="GO:1905515">
    <property type="term" value="P:non-motile cilium assembly"/>
    <property type="evidence" value="ECO:0007669"/>
    <property type="project" value="TreeGrafter"/>
</dbReference>
<evidence type="ECO:0000256" key="3">
    <source>
        <dbReference type="ARBA" id="ARBA00023069"/>
    </source>
</evidence>
<organism evidence="5 6">
    <name type="scientific">Fasciolopsis buskii</name>
    <dbReference type="NCBI Taxonomy" id="27845"/>
    <lineage>
        <taxon>Eukaryota</taxon>
        <taxon>Metazoa</taxon>
        <taxon>Spiralia</taxon>
        <taxon>Lophotrochozoa</taxon>
        <taxon>Platyhelminthes</taxon>
        <taxon>Trematoda</taxon>
        <taxon>Digenea</taxon>
        <taxon>Plagiorchiida</taxon>
        <taxon>Echinostomata</taxon>
        <taxon>Echinostomatoidea</taxon>
        <taxon>Fasciolidae</taxon>
        <taxon>Fasciolopsis</taxon>
    </lineage>
</organism>
<keyword evidence="4" id="KW-0966">Cell projection</keyword>
<reference evidence="5" key="1">
    <citation type="submission" date="2019-05" db="EMBL/GenBank/DDBJ databases">
        <title>Annotation for the trematode Fasciolopsis buski.</title>
        <authorList>
            <person name="Choi Y.-J."/>
        </authorList>
    </citation>
    <scope>NUCLEOTIDE SEQUENCE</scope>
    <source>
        <strain evidence="5">HT</strain>
        <tissue evidence="5">Whole worm</tissue>
    </source>
</reference>
<dbReference type="PANTHER" id="PTHR16011:SF0">
    <property type="entry name" value="INTRAFLAGELLAR TRANSPORT PROTEIN 57 HOMOLOG"/>
    <property type="match status" value="1"/>
</dbReference>